<proteinExistence type="predicted"/>
<name>A0A518AGN0_9BACT</name>
<feature type="transmembrane region" description="Helical" evidence="1">
    <location>
        <begin position="29"/>
        <end position="58"/>
    </location>
</feature>
<keyword evidence="1" id="KW-0472">Membrane</keyword>
<feature type="transmembrane region" description="Helical" evidence="1">
    <location>
        <begin position="78"/>
        <end position="100"/>
    </location>
</feature>
<keyword evidence="1" id="KW-1133">Transmembrane helix</keyword>
<keyword evidence="1" id="KW-0812">Transmembrane</keyword>
<organism evidence="2 3">
    <name type="scientific">Aeoliella mucimassa</name>
    <dbReference type="NCBI Taxonomy" id="2527972"/>
    <lineage>
        <taxon>Bacteria</taxon>
        <taxon>Pseudomonadati</taxon>
        <taxon>Planctomycetota</taxon>
        <taxon>Planctomycetia</taxon>
        <taxon>Pirellulales</taxon>
        <taxon>Lacipirellulaceae</taxon>
        <taxon>Aeoliella</taxon>
    </lineage>
</organism>
<keyword evidence="3" id="KW-1185">Reference proteome</keyword>
<evidence type="ECO:0000313" key="2">
    <source>
        <dbReference type="EMBL" id="QDU53864.1"/>
    </source>
</evidence>
<reference evidence="2 3" key="1">
    <citation type="submission" date="2019-02" db="EMBL/GenBank/DDBJ databases">
        <title>Deep-cultivation of Planctomycetes and their phenomic and genomic characterization uncovers novel biology.</title>
        <authorList>
            <person name="Wiegand S."/>
            <person name="Jogler M."/>
            <person name="Boedeker C."/>
            <person name="Pinto D."/>
            <person name="Vollmers J."/>
            <person name="Rivas-Marin E."/>
            <person name="Kohn T."/>
            <person name="Peeters S.H."/>
            <person name="Heuer A."/>
            <person name="Rast P."/>
            <person name="Oberbeckmann S."/>
            <person name="Bunk B."/>
            <person name="Jeske O."/>
            <person name="Meyerdierks A."/>
            <person name="Storesund J.E."/>
            <person name="Kallscheuer N."/>
            <person name="Luecker S."/>
            <person name="Lage O.M."/>
            <person name="Pohl T."/>
            <person name="Merkel B.J."/>
            <person name="Hornburger P."/>
            <person name="Mueller R.-W."/>
            <person name="Bruemmer F."/>
            <person name="Labrenz M."/>
            <person name="Spormann A.M."/>
            <person name="Op den Camp H."/>
            <person name="Overmann J."/>
            <person name="Amann R."/>
            <person name="Jetten M.S.M."/>
            <person name="Mascher T."/>
            <person name="Medema M.H."/>
            <person name="Devos D.P."/>
            <person name="Kaster A.-K."/>
            <person name="Ovreas L."/>
            <person name="Rohde M."/>
            <person name="Galperin M.Y."/>
            <person name="Jogler C."/>
        </authorList>
    </citation>
    <scope>NUCLEOTIDE SEQUENCE [LARGE SCALE GENOMIC DNA]</scope>
    <source>
        <strain evidence="2 3">Pan181</strain>
    </source>
</reference>
<dbReference type="RefSeq" id="WP_145244910.1">
    <property type="nucleotide sequence ID" value="NZ_CP036278.1"/>
</dbReference>
<evidence type="ECO:0000256" key="1">
    <source>
        <dbReference type="SAM" id="Phobius"/>
    </source>
</evidence>
<accession>A0A518AGN0</accession>
<evidence type="ECO:0008006" key="4">
    <source>
        <dbReference type="Google" id="ProtNLM"/>
    </source>
</evidence>
<dbReference type="AlphaFoldDB" id="A0A518AGN0"/>
<sequence length="114" mass="11993">MANPYESPSTKNRVHDDQRPVIAWYLRPYVIAGVGLMAIAALCVVATVFSMQVAFTTIGKSGSAVDPEELANAISHALLYSIPAVPLGLGGLVMVIVGLASKPRRPAEQDSSDA</sequence>
<dbReference type="Proteomes" id="UP000315750">
    <property type="component" value="Chromosome"/>
</dbReference>
<gene>
    <name evidence="2" type="ORF">Pan181_00420</name>
</gene>
<dbReference type="EMBL" id="CP036278">
    <property type="protein sequence ID" value="QDU53864.1"/>
    <property type="molecule type" value="Genomic_DNA"/>
</dbReference>
<dbReference type="KEGG" id="amuc:Pan181_00420"/>
<evidence type="ECO:0000313" key="3">
    <source>
        <dbReference type="Proteomes" id="UP000315750"/>
    </source>
</evidence>
<protein>
    <recommendedName>
        <fullName evidence="4">MotA/TolQ/ExbB proton channel domain-containing protein</fullName>
    </recommendedName>
</protein>